<dbReference type="Pfam" id="PF13567">
    <property type="entry name" value="DUF4131"/>
    <property type="match status" value="1"/>
</dbReference>
<evidence type="ECO:0000256" key="1">
    <source>
        <dbReference type="SAM" id="Phobius"/>
    </source>
</evidence>
<dbReference type="AlphaFoldDB" id="A0A844D6L5"/>
<evidence type="ECO:0000256" key="2">
    <source>
        <dbReference type="SAM" id="SignalP"/>
    </source>
</evidence>
<feature type="domain" description="DUF4131" evidence="3">
    <location>
        <begin position="25"/>
        <end position="188"/>
    </location>
</feature>
<dbReference type="InterPro" id="IPR052159">
    <property type="entry name" value="Competence_DNA_uptake"/>
</dbReference>
<dbReference type="PANTHER" id="PTHR30619:SF1">
    <property type="entry name" value="RECOMBINATION PROTEIN 2"/>
    <property type="match status" value="1"/>
</dbReference>
<feature type="chain" id="PRO_5032889090" evidence="2">
    <location>
        <begin position="20"/>
        <end position="273"/>
    </location>
</feature>
<comment type="caution">
    <text evidence="4">The sequence shown here is derived from an EMBL/GenBank/DDBJ whole genome shotgun (WGS) entry which is preliminary data.</text>
</comment>
<keyword evidence="1" id="KW-1133">Transmembrane helix</keyword>
<protein>
    <submittedName>
        <fullName evidence="4">DUF4131 domain-containing protein</fullName>
    </submittedName>
</protein>
<keyword evidence="1" id="KW-0472">Membrane</keyword>
<dbReference type="RefSeq" id="WP_154356825.1">
    <property type="nucleotide sequence ID" value="NZ_WKJL01000003.1"/>
</dbReference>
<name>A0A844D6L5_9BURK</name>
<evidence type="ECO:0000313" key="5">
    <source>
        <dbReference type="Proteomes" id="UP000439986"/>
    </source>
</evidence>
<dbReference type="InterPro" id="IPR025405">
    <property type="entry name" value="DUF4131"/>
</dbReference>
<feature type="transmembrane region" description="Helical" evidence="1">
    <location>
        <begin position="50"/>
        <end position="69"/>
    </location>
</feature>
<keyword evidence="2" id="KW-0732">Signal</keyword>
<proteinExistence type="predicted"/>
<organism evidence="4 5">
    <name type="scientific">Duganella aquatilis</name>
    <dbReference type="NCBI Taxonomy" id="2666082"/>
    <lineage>
        <taxon>Bacteria</taxon>
        <taxon>Pseudomonadati</taxon>
        <taxon>Pseudomonadota</taxon>
        <taxon>Betaproteobacteria</taxon>
        <taxon>Burkholderiales</taxon>
        <taxon>Oxalobacteraceae</taxon>
        <taxon>Telluria group</taxon>
        <taxon>Duganella</taxon>
    </lineage>
</organism>
<dbReference type="EMBL" id="WKJL01000003">
    <property type="protein sequence ID" value="MRW83766.1"/>
    <property type="molecule type" value="Genomic_DNA"/>
</dbReference>
<evidence type="ECO:0000313" key="4">
    <source>
        <dbReference type="EMBL" id="MRW83766.1"/>
    </source>
</evidence>
<dbReference type="Proteomes" id="UP000439986">
    <property type="component" value="Unassembled WGS sequence"/>
</dbReference>
<keyword evidence="1" id="KW-0812">Transmembrane</keyword>
<dbReference type="PANTHER" id="PTHR30619">
    <property type="entry name" value="DNA INTERNALIZATION/COMPETENCE PROTEIN COMEC/REC2"/>
    <property type="match status" value="1"/>
</dbReference>
<feature type="signal peptide" evidence="2">
    <location>
        <begin position="1"/>
        <end position="19"/>
    </location>
</feature>
<accession>A0A844D6L5</accession>
<reference evidence="4 5" key="1">
    <citation type="submission" date="2019-11" db="EMBL/GenBank/DDBJ databases">
        <title>Novel species isolated from a subtropical stream in China.</title>
        <authorList>
            <person name="Lu H."/>
        </authorList>
    </citation>
    <scope>NUCLEOTIDE SEQUENCE [LARGE SCALE GENOMIC DNA]</scope>
    <source>
        <strain evidence="4 5">FT26W</strain>
    </source>
</reference>
<evidence type="ECO:0000259" key="3">
    <source>
        <dbReference type="Pfam" id="PF13567"/>
    </source>
</evidence>
<sequence>MRMAIIGFAAGAACLQMQAALPMASAIAIGAAVLPAWLVLIRRMPMAWRAWAALLTGLAAGFLWAAWLAHRALAPQLAVADEGRDFTVIGTIDNLPYRFSQGVRFNFAVERVLGAPGAVPPRIAVSWYSASRGEPARLAEVGDVQPGERWRLTVRLQRPHGNANPYGFDYEAWLLEQGLRATGYVRVARDNQRLDSFVFSAGNLVEHGRAVLRARILAALPGKPYAGVIVALVVGDQRGIDHGGLQISSSLAPLYNPLIPKEFTFPRSNVNDK</sequence>
<keyword evidence="5" id="KW-1185">Reference proteome</keyword>
<gene>
    <name evidence="4" type="ORF">GJ698_06615</name>
</gene>